<keyword evidence="2" id="KW-1185">Reference proteome</keyword>
<organism evidence="1 2">
    <name type="scientific">candidate division MSBL1 archaeon SCGC-AAA261G05</name>
    <dbReference type="NCBI Taxonomy" id="1698276"/>
    <lineage>
        <taxon>Archaea</taxon>
        <taxon>Methanobacteriati</taxon>
        <taxon>Methanobacteriota</taxon>
        <taxon>candidate division MSBL1</taxon>
    </lineage>
</organism>
<reference evidence="1 2" key="1">
    <citation type="journal article" date="2016" name="Sci. Rep.">
        <title>Metabolic traits of an uncultured archaeal lineage -MSBL1- from brine pools of the Red Sea.</title>
        <authorList>
            <person name="Mwirichia R."/>
            <person name="Alam I."/>
            <person name="Rashid M."/>
            <person name="Vinu M."/>
            <person name="Ba-Alawi W."/>
            <person name="Anthony Kamau A."/>
            <person name="Kamanda Ngugi D."/>
            <person name="Goker M."/>
            <person name="Klenk H.P."/>
            <person name="Bajic V."/>
            <person name="Stingl U."/>
        </authorList>
    </citation>
    <scope>NUCLEOTIDE SEQUENCE [LARGE SCALE GENOMIC DNA]</scope>
    <source>
        <strain evidence="1">SCGC-AAA261G05</strain>
    </source>
</reference>
<dbReference type="InterPro" id="IPR017850">
    <property type="entry name" value="Alkaline_phosphatase_core_sf"/>
</dbReference>
<protein>
    <recommendedName>
        <fullName evidence="3">PglZ domain-containing protein</fullName>
    </recommendedName>
</protein>
<evidence type="ECO:0000313" key="1">
    <source>
        <dbReference type="EMBL" id="KXB03932.1"/>
    </source>
</evidence>
<dbReference type="Gene3D" id="3.40.720.10">
    <property type="entry name" value="Alkaline Phosphatase, subunit A"/>
    <property type="match status" value="1"/>
</dbReference>
<evidence type="ECO:0008006" key="3">
    <source>
        <dbReference type="Google" id="ProtNLM"/>
    </source>
</evidence>
<dbReference type="EMBL" id="LHYA01000011">
    <property type="protein sequence ID" value="KXB03932.1"/>
    <property type="molecule type" value="Genomic_DNA"/>
</dbReference>
<dbReference type="AlphaFoldDB" id="A0A133VBV2"/>
<accession>A0A133VBV2</accession>
<evidence type="ECO:0000313" key="2">
    <source>
        <dbReference type="Proteomes" id="UP000070405"/>
    </source>
</evidence>
<comment type="caution">
    <text evidence="1">The sequence shown here is derived from an EMBL/GenBank/DDBJ whole genome shotgun (WGS) entry which is preliminary data.</text>
</comment>
<dbReference type="SUPFAM" id="SSF53649">
    <property type="entry name" value="Alkaline phosphatase-like"/>
    <property type="match status" value="1"/>
</dbReference>
<dbReference type="PATRIC" id="fig|1698276.3.peg.80"/>
<dbReference type="Proteomes" id="UP000070405">
    <property type="component" value="Unassembled WGS sequence"/>
</dbReference>
<sequence length="273" mass="31757">MVKDQKKLIRRKNWDCLIVLDACRYDYFKRNYKDYFKGRLKKVISKGSATKEWVKKTFSENNEDIVYLSSHAGINSKNIEVFENFSGNKTFHQVIDVWDWGWDEDLGTVPPQIVSKSTRIARAKYPSKRLISHFMQPHQPYLTLESSESFAARDPSKKEVKIRQLIEKIGRRIFGQLTLRRIGTFLNLRRQGSVASIAKEYGEETLHHAYEENLRIALEEVGNLVKRLPGRAVITADHGELLGEEGLWGHPPESDNTILRRVPWLEIELVLDY</sequence>
<name>A0A133VBV2_9EURY</name>
<proteinExistence type="predicted"/>
<gene>
    <name evidence="1" type="ORF">AKJ47_01335</name>
</gene>